<name>A0ABY7DDK3_MYAAR</name>
<proteinExistence type="predicted"/>
<gene>
    <name evidence="2" type="ORF">MAR_028421</name>
</gene>
<evidence type="ECO:0000313" key="3">
    <source>
        <dbReference type="Proteomes" id="UP001164746"/>
    </source>
</evidence>
<feature type="compositionally biased region" description="Basic residues" evidence="1">
    <location>
        <begin position="23"/>
        <end position="32"/>
    </location>
</feature>
<evidence type="ECO:0000313" key="2">
    <source>
        <dbReference type="EMBL" id="WAQ95731.1"/>
    </source>
</evidence>
<reference evidence="2" key="1">
    <citation type="submission" date="2022-11" db="EMBL/GenBank/DDBJ databases">
        <title>Centuries of genome instability and evolution in soft-shell clam transmissible cancer (bioRxiv).</title>
        <authorList>
            <person name="Hart S.F.M."/>
            <person name="Yonemitsu M.A."/>
            <person name="Giersch R.M."/>
            <person name="Beal B.F."/>
            <person name="Arriagada G."/>
            <person name="Davis B.W."/>
            <person name="Ostrander E.A."/>
            <person name="Goff S.P."/>
            <person name="Metzger M.J."/>
        </authorList>
    </citation>
    <scope>NUCLEOTIDE SEQUENCE</scope>
    <source>
        <strain evidence="2">MELC-2E11</strain>
        <tissue evidence="2">Siphon/mantle</tissue>
    </source>
</reference>
<dbReference type="Proteomes" id="UP001164746">
    <property type="component" value="Chromosome 2"/>
</dbReference>
<dbReference type="EMBL" id="CP111013">
    <property type="protein sequence ID" value="WAQ95731.1"/>
    <property type="molecule type" value="Genomic_DNA"/>
</dbReference>
<feature type="compositionally biased region" description="Basic and acidic residues" evidence="1">
    <location>
        <begin position="84"/>
        <end position="108"/>
    </location>
</feature>
<feature type="compositionally biased region" description="Polar residues" evidence="1">
    <location>
        <begin position="53"/>
        <end position="71"/>
    </location>
</feature>
<protein>
    <submittedName>
        <fullName evidence="2">Uncharacterized protein</fullName>
    </submittedName>
</protein>
<sequence>MGCTFQFQRAKPPRNRSPATRTSKGKIRKARPGKSTTPSISRDGSHDREAGASTPSSISLATPGSATTPMTPVSIATPDSKPGSLERSEPTKSERSQPAKSEKPVKKS</sequence>
<organism evidence="2 3">
    <name type="scientific">Mya arenaria</name>
    <name type="common">Soft-shell clam</name>
    <dbReference type="NCBI Taxonomy" id="6604"/>
    <lineage>
        <taxon>Eukaryota</taxon>
        <taxon>Metazoa</taxon>
        <taxon>Spiralia</taxon>
        <taxon>Lophotrochozoa</taxon>
        <taxon>Mollusca</taxon>
        <taxon>Bivalvia</taxon>
        <taxon>Autobranchia</taxon>
        <taxon>Heteroconchia</taxon>
        <taxon>Euheterodonta</taxon>
        <taxon>Imparidentia</taxon>
        <taxon>Neoheterodontei</taxon>
        <taxon>Myida</taxon>
        <taxon>Myoidea</taxon>
        <taxon>Myidae</taxon>
        <taxon>Mya</taxon>
    </lineage>
</organism>
<feature type="region of interest" description="Disordered" evidence="1">
    <location>
        <begin position="1"/>
        <end position="108"/>
    </location>
</feature>
<evidence type="ECO:0000256" key="1">
    <source>
        <dbReference type="SAM" id="MobiDB-lite"/>
    </source>
</evidence>
<keyword evidence="3" id="KW-1185">Reference proteome</keyword>
<accession>A0ABY7DDK3</accession>